<accession>A0A8H3A5G5</accession>
<dbReference type="GO" id="GO:0005525">
    <property type="term" value="F:GTP binding"/>
    <property type="evidence" value="ECO:0007669"/>
    <property type="project" value="UniProtKB-KW"/>
</dbReference>
<evidence type="ECO:0000259" key="7">
    <source>
        <dbReference type="Pfam" id="PF04082"/>
    </source>
</evidence>
<proteinExistence type="predicted"/>
<dbReference type="SUPFAM" id="SSF52540">
    <property type="entry name" value="P-loop containing nucleoside triphosphate hydrolases"/>
    <property type="match status" value="1"/>
</dbReference>
<feature type="binding site" evidence="5">
    <location>
        <position position="54"/>
    </location>
    <ligand>
        <name>Mg(2+)</name>
        <dbReference type="ChEBI" id="CHEBI:18420"/>
    </ligand>
</feature>
<dbReference type="Gene3D" id="3.40.50.300">
    <property type="entry name" value="P-loop containing nucleotide triphosphate hydrolases"/>
    <property type="match status" value="1"/>
</dbReference>
<dbReference type="PROSITE" id="PS51417">
    <property type="entry name" value="ARF"/>
    <property type="match status" value="1"/>
</dbReference>
<feature type="binding site" evidence="4">
    <location>
        <begin position="30"/>
        <end position="37"/>
    </location>
    <ligand>
        <name>GTP</name>
        <dbReference type="ChEBI" id="CHEBI:37565"/>
    </ligand>
</feature>
<dbReference type="InterPro" id="IPR005225">
    <property type="entry name" value="Small_GTP-bd"/>
</dbReference>
<keyword evidence="2 4" id="KW-0342">GTP-binding</keyword>
<comment type="caution">
    <text evidence="8">The sequence shown here is derived from an EMBL/GenBank/DDBJ whole genome shotgun (WGS) entry which is preliminary data.</text>
</comment>
<dbReference type="EMBL" id="CAJMWT010001150">
    <property type="protein sequence ID" value="CAE6382630.1"/>
    <property type="molecule type" value="Genomic_DNA"/>
</dbReference>
<dbReference type="InterPro" id="IPR007219">
    <property type="entry name" value="XnlR_reg_dom"/>
</dbReference>
<dbReference type="SMART" id="SM00178">
    <property type="entry name" value="SAR"/>
    <property type="match status" value="1"/>
</dbReference>
<evidence type="ECO:0000256" key="1">
    <source>
        <dbReference type="ARBA" id="ARBA00022741"/>
    </source>
</evidence>
<evidence type="ECO:0000256" key="3">
    <source>
        <dbReference type="ARBA" id="ARBA00023242"/>
    </source>
</evidence>
<feature type="domain" description="Xylanolytic transcriptional activator regulatory" evidence="7">
    <location>
        <begin position="344"/>
        <end position="562"/>
    </location>
</feature>
<dbReference type="GO" id="GO:0003677">
    <property type="term" value="F:DNA binding"/>
    <property type="evidence" value="ECO:0007669"/>
    <property type="project" value="InterPro"/>
</dbReference>
<evidence type="ECO:0000256" key="4">
    <source>
        <dbReference type="PIRSR" id="PIRSR606689-1"/>
    </source>
</evidence>
<dbReference type="GO" id="GO:0006351">
    <property type="term" value="P:DNA-templated transcription"/>
    <property type="evidence" value="ECO:0007669"/>
    <property type="project" value="InterPro"/>
</dbReference>
<feature type="binding site" evidence="4">
    <location>
        <position position="76"/>
    </location>
    <ligand>
        <name>GTP</name>
        <dbReference type="ChEBI" id="CHEBI:37565"/>
    </ligand>
</feature>
<dbReference type="SMART" id="SM00177">
    <property type="entry name" value="ARF"/>
    <property type="match status" value="1"/>
</dbReference>
<dbReference type="GO" id="GO:0008270">
    <property type="term" value="F:zinc ion binding"/>
    <property type="evidence" value="ECO:0007669"/>
    <property type="project" value="InterPro"/>
</dbReference>
<dbReference type="InterPro" id="IPR006689">
    <property type="entry name" value="Small_GTPase_ARF/SAR"/>
</dbReference>
<dbReference type="GO" id="GO:0003924">
    <property type="term" value="F:GTPase activity"/>
    <property type="evidence" value="ECO:0007669"/>
    <property type="project" value="InterPro"/>
</dbReference>
<keyword evidence="3" id="KW-0539">Nucleus</keyword>
<dbReference type="InterPro" id="IPR027417">
    <property type="entry name" value="P-loop_NTPase"/>
</dbReference>
<evidence type="ECO:0000256" key="2">
    <source>
        <dbReference type="ARBA" id="ARBA00023134"/>
    </source>
</evidence>
<dbReference type="Proteomes" id="UP000663843">
    <property type="component" value="Unassembled WGS sequence"/>
</dbReference>
<dbReference type="Pfam" id="PF00025">
    <property type="entry name" value="Arf"/>
    <property type="match status" value="1"/>
</dbReference>
<dbReference type="PANTHER" id="PTHR11711">
    <property type="entry name" value="ADP RIBOSYLATION FACTOR-RELATED"/>
    <property type="match status" value="1"/>
</dbReference>
<dbReference type="CDD" id="cd12148">
    <property type="entry name" value="fungal_TF_MHR"/>
    <property type="match status" value="1"/>
</dbReference>
<sequence length="755" mass="83266">MGVTISSIFSSLSSLASWGKEKDVRILMVGLDSAGKTTILYRLQIGEVVSTIPTIGFNVESVTYKNIKFQVWDLGGQSSIRPYWRCYYANTHAIIYVIDASDHDRLQTSRAELLTMLAEEELKGVPVLVFSNKQDVPGALPPGEVSDRLGLAGAEKGREWSVRGSCATKGEGLEEGLDWHVINVEKGNYRLELENNPRQPPLTAATPKSPAQPTEPECTYDEVTSEGVPVVKPRAKYKVLEDRIGELETLLKQQLSKEQTQSPTVPPVSESTPSDAPVETPGGSELPDPVDILDPCHSLPIEEFSSINTNQIINSPPDYSGQQLVLSGWPTRLPKPDLVYHLVDVFFNCYPHAHYIIHRPSFMLSLAQSPKSPNFPHVSLLHSICAYAGVFSYLIEPPPAGDLDKIYHDFIFGDRRRPDSREESFAEMHARWASETADEASAMGFNMFECTQAQVILAAFYNTQGRWVELWSAVGDALRTVVPLGLNARPGFRGDGTMRNPARLSDSPETLLPDPTNYAEREVRANLFWVAFANERFHDAPGSWAMCLDDQDIHQFLPVDLAYFEAGVLAAARAIIDLMYAVCSTSYDITRLPIICINCWGRAASILTRLYKLEISRGRQEEALAIDVEIQSVRFIFNQIGARLPMALKYDKSLDFELRAECAQMVYSVSQQVPASGHDADPHVSPGTSAWLGSRSSRFQDEANTLANGAGQLQSLFPDASSLSLGASVDDPLLCFASISPSGLDTLDKPFTGPF</sequence>
<evidence type="ECO:0000313" key="8">
    <source>
        <dbReference type="EMBL" id="CAE6382630.1"/>
    </source>
</evidence>
<name>A0A8H3A5G5_9AGAM</name>
<evidence type="ECO:0000256" key="6">
    <source>
        <dbReference type="SAM" id="MobiDB-lite"/>
    </source>
</evidence>
<dbReference type="Pfam" id="PF04082">
    <property type="entry name" value="Fungal_trans"/>
    <property type="match status" value="1"/>
</dbReference>
<dbReference type="PRINTS" id="PR00328">
    <property type="entry name" value="SAR1GTPBP"/>
</dbReference>
<evidence type="ECO:0000256" key="5">
    <source>
        <dbReference type="PIRSR" id="PIRSR606689-2"/>
    </source>
</evidence>
<feature type="binding site" evidence="5">
    <location>
        <position position="37"/>
    </location>
    <ligand>
        <name>Mg(2+)</name>
        <dbReference type="ChEBI" id="CHEBI:18420"/>
    </ligand>
</feature>
<dbReference type="InterPro" id="IPR024156">
    <property type="entry name" value="Small_GTPase_ARF"/>
</dbReference>
<dbReference type="FunFam" id="3.40.50.300:FF:000624">
    <property type="entry name" value="ADP-ribosylation factor 1"/>
    <property type="match status" value="1"/>
</dbReference>
<dbReference type="NCBIfam" id="TIGR00231">
    <property type="entry name" value="small_GTP"/>
    <property type="match status" value="1"/>
</dbReference>
<evidence type="ECO:0000313" key="9">
    <source>
        <dbReference type="Proteomes" id="UP000663843"/>
    </source>
</evidence>
<feature type="region of interest" description="Disordered" evidence="6">
    <location>
        <begin position="193"/>
        <end position="225"/>
    </location>
</feature>
<keyword evidence="5" id="KW-0460">Magnesium</keyword>
<gene>
    <name evidence="8" type="ORF">RDB_LOCUS25403</name>
</gene>
<protein>
    <recommendedName>
        <fullName evidence="7">Xylanolytic transcriptional activator regulatory domain-containing protein</fullName>
    </recommendedName>
</protein>
<keyword evidence="1 4" id="KW-0547">Nucleotide-binding</keyword>
<organism evidence="8 9">
    <name type="scientific">Rhizoctonia solani</name>
    <dbReference type="NCBI Taxonomy" id="456999"/>
    <lineage>
        <taxon>Eukaryota</taxon>
        <taxon>Fungi</taxon>
        <taxon>Dikarya</taxon>
        <taxon>Basidiomycota</taxon>
        <taxon>Agaricomycotina</taxon>
        <taxon>Agaricomycetes</taxon>
        <taxon>Cantharellales</taxon>
        <taxon>Ceratobasidiaceae</taxon>
        <taxon>Rhizoctonia</taxon>
    </lineage>
</organism>
<dbReference type="CDD" id="cd04151">
    <property type="entry name" value="Arl1"/>
    <property type="match status" value="1"/>
</dbReference>
<feature type="binding site" evidence="4">
    <location>
        <begin position="132"/>
        <end position="135"/>
    </location>
    <ligand>
        <name>GTP</name>
        <dbReference type="ChEBI" id="CHEBI:37565"/>
    </ligand>
</feature>
<feature type="region of interest" description="Disordered" evidence="6">
    <location>
        <begin position="254"/>
        <end position="284"/>
    </location>
</feature>
<dbReference type="AlphaFoldDB" id="A0A8H3A5G5"/>
<reference evidence="8" key="1">
    <citation type="submission" date="2021-01" db="EMBL/GenBank/DDBJ databases">
        <authorList>
            <person name="Kaushik A."/>
        </authorList>
    </citation>
    <scope>NUCLEOTIDE SEQUENCE</scope>
    <source>
        <strain evidence="8">AG2-2IIIB</strain>
    </source>
</reference>
<keyword evidence="5" id="KW-0479">Metal-binding</keyword>